<proteinExistence type="predicted"/>
<keyword evidence="3" id="KW-1185">Reference proteome</keyword>
<dbReference type="InterPro" id="IPR051158">
    <property type="entry name" value="Metallophosphoesterase_sf"/>
</dbReference>
<dbReference type="PIRSF" id="PIRSF033094">
    <property type="entry name" value="Pesterase_CT488"/>
    <property type="match status" value="1"/>
</dbReference>
<organism evidence="2 3">
    <name type="scientific">Defluviitalea saccharophila</name>
    <dbReference type="NCBI Taxonomy" id="879970"/>
    <lineage>
        <taxon>Bacteria</taxon>
        <taxon>Bacillati</taxon>
        <taxon>Bacillota</taxon>
        <taxon>Clostridia</taxon>
        <taxon>Lachnospirales</taxon>
        <taxon>Defluviitaleaceae</taxon>
        <taxon>Defluviitalea</taxon>
    </lineage>
</organism>
<dbReference type="Pfam" id="PF00149">
    <property type="entry name" value="Metallophos"/>
    <property type="match status" value="1"/>
</dbReference>
<dbReference type="Proteomes" id="UP001486565">
    <property type="component" value="Chromosome"/>
</dbReference>
<evidence type="ECO:0000313" key="2">
    <source>
        <dbReference type="EMBL" id="WZL70584.1"/>
    </source>
</evidence>
<dbReference type="EMBL" id="CP121687">
    <property type="protein sequence ID" value="WZL70584.1"/>
    <property type="molecule type" value="Genomic_DNA"/>
</dbReference>
<dbReference type="PANTHER" id="PTHR31302">
    <property type="entry name" value="TRANSMEMBRANE PROTEIN WITH METALLOPHOSPHOESTERASE DOMAIN-RELATED"/>
    <property type="match status" value="1"/>
</dbReference>
<dbReference type="SUPFAM" id="SSF56300">
    <property type="entry name" value="Metallo-dependent phosphatases"/>
    <property type="match status" value="1"/>
</dbReference>
<dbReference type="Gene3D" id="3.60.21.10">
    <property type="match status" value="1"/>
</dbReference>
<dbReference type="PANTHER" id="PTHR31302:SF22">
    <property type="entry name" value="PHOSPHOESTERASE"/>
    <property type="match status" value="1"/>
</dbReference>
<reference evidence="2 3" key="1">
    <citation type="submission" date="2023-03" db="EMBL/GenBank/DDBJ databases">
        <title>Novel Species.</title>
        <authorList>
            <person name="Ma S."/>
        </authorList>
    </citation>
    <scope>NUCLEOTIDE SEQUENCE [LARGE SCALE GENOMIC DNA]</scope>
    <source>
        <strain evidence="2 3">LIND6LT2</strain>
    </source>
</reference>
<accession>A0ABZ2Y7M6</accession>
<evidence type="ECO:0000259" key="1">
    <source>
        <dbReference type="Pfam" id="PF00149"/>
    </source>
</evidence>
<evidence type="ECO:0000313" key="3">
    <source>
        <dbReference type="Proteomes" id="UP001486565"/>
    </source>
</evidence>
<name>A0ABZ2Y7M6_9FIRM</name>
<protein>
    <submittedName>
        <fullName evidence="2">Metallophosphoesterase</fullName>
    </submittedName>
</protein>
<dbReference type="InterPro" id="IPR029052">
    <property type="entry name" value="Metallo-depent_PP-like"/>
</dbReference>
<feature type="domain" description="Calcineurin-like phosphoesterase" evidence="1">
    <location>
        <begin position="1"/>
        <end position="196"/>
    </location>
</feature>
<sequence>MSIYAIGDLHLSGAVDKPMDKFGKNWENHARKIKMNWLEIISDEDTVLIPGDISWGMTLEEADIDLQFINELPGRKIFIRGNHDYWWKSVTKLNTIYENMYFIQNDFVPAEGFAVCGGRGWICPNDIKFTAHDQKIYEREEKRLRLSLQAAKRAKHERIIVIMHYPPTNENLEPSIFTHLFEEFKVEKVLYGHLHGKDSFNLGLQGIHNGIEYKLVSSDYIDFKPVLIC</sequence>
<dbReference type="InterPro" id="IPR014578">
    <property type="entry name" value="Pesterase_CT488"/>
</dbReference>
<dbReference type="RefSeq" id="WP_341877547.1">
    <property type="nucleotide sequence ID" value="NZ_CP121687.1"/>
</dbReference>
<dbReference type="InterPro" id="IPR004843">
    <property type="entry name" value="Calcineurin-like_PHP"/>
</dbReference>
<gene>
    <name evidence="2" type="ORF">QBE51_03390</name>
</gene>